<proteinExistence type="predicted"/>
<evidence type="ECO:0000313" key="2">
    <source>
        <dbReference type="Proteomes" id="UP001458880"/>
    </source>
</evidence>
<accession>A0AAW1LHG7</accession>
<organism evidence="1 2">
    <name type="scientific">Popillia japonica</name>
    <name type="common">Japanese beetle</name>
    <dbReference type="NCBI Taxonomy" id="7064"/>
    <lineage>
        <taxon>Eukaryota</taxon>
        <taxon>Metazoa</taxon>
        <taxon>Ecdysozoa</taxon>
        <taxon>Arthropoda</taxon>
        <taxon>Hexapoda</taxon>
        <taxon>Insecta</taxon>
        <taxon>Pterygota</taxon>
        <taxon>Neoptera</taxon>
        <taxon>Endopterygota</taxon>
        <taxon>Coleoptera</taxon>
        <taxon>Polyphaga</taxon>
        <taxon>Scarabaeiformia</taxon>
        <taxon>Scarabaeidae</taxon>
        <taxon>Rutelinae</taxon>
        <taxon>Popillia</taxon>
    </lineage>
</organism>
<dbReference type="AlphaFoldDB" id="A0AAW1LHG7"/>
<reference evidence="1 2" key="1">
    <citation type="journal article" date="2024" name="BMC Genomics">
        <title>De novo assembly and annotation of Popillia japonica's genome with initial clues to its potential as an invasive pest.</title>
        <authorList>
            <person name="Cucini C."/>
            <person name="Boschi S."/>
            <person name="Funari R."/>
            <person name="Cardaioli E."/>
            <person name="Iannotti N."/>
            <person name="Marturano G."/>
            <person name="Paoli F."/>
            <person name="Bruttini M."/>
            <person name="Carapelli A."/>
            <person name="Frati F."/>
            <person name="Nardi F."/>
        </authorList>
    </citation>
    <scope>NUCLEOTIDE SEQUENCE [LARGE SCALE GENOMIC DNA]</scope>
    <source>
        <strain evidence="1">DMR45628</strain>
    </source>
</reference>
<comment type="caution">
    <text evidence="1">The sequence shown here is derived from an EMBL/GenBank/DDBJ whole genome shotgun (WGS) entry which is preliminary data.</text>
</comment>
<dbReference type="EMBL" id="JASPKY010000119">
    <property type="protein sequence ID" value="KAK9732413.1"/>
    <property type="molecule type" value="Genomic_DNA"/>
</dbReference>
<sequence length="117" mass="12767">MYQATSEKHNIHPTKIYNVDESALSTVQKPAKVFAQTGKKQGGALTSAEPAKVFAQTGKKQGGALTSAERGIHVTILYEHPQEHRQTNLNPVEKDMAAPSFLASTTKKKPKNIVKQI</sequence>
<evidence type="ECO:0000313" key="1">
    <source>
        <dbReference type="EMBL" id="KAK9732413.1"/>
    </source>
</evidence>
<dbReference type="Proteomes" id="UP001458880">
    <property type="component" value="Unassembled WGS sequence"/>
</dbReference>
<protein>
    <submittedName>
        <fullName evidence="1">Uncharacterized protein</fullName>
    </submittedName>
</protein>
<name>A0AAW1LHG7_POPJA</name>
<keyword evidence="2" id="KW-1185">Reference proteome</keyword>
<gene>
    <name evidence="1" type="ORF">QE152_g12824</name>
</gene>